<dbReference type="Pfam" id="PF02852">
    <property type="entry name" value="Pyr_redox_dim"/>
    <property type="match status" value="1"/>
</dbReference>
<dbReference type="RefSeq" id="WP_072818627.1">
    <property type="nucleotide sequence ID" value="NZ_FQUJ01000002.1"/>
</dbReference>
<protein>
    <submittedName>
        <fullName evidence="9">Dihydrolipoamide dehydrogenase</fullName>
    </submittedName>
</protein>
<dbReference type="InterPro" id="IPR001100">
    <property type="entry name" value="Pyr_nuc-diS_OxRdtase"/>
</dbReference>
<dbReference type="PIRSF" id="PIRSF000350">
    <property type="entry name" value="Mercury_reductase_MerA"/>
    <property type="match status" value="1"/>
</dbReference>
<comment type="similarity">
    <text evidence="1">Belongs to the class-I pyridine nucleotide-disulfide oxidoreductase family.</text>
</comment>
<keyword evidence="3 5" id="KW-0274">FAD</keyword>
<dbReference type="Proteomes" id="UP000184346">
    <property type="component" value="Unassembled WGS sequence"/>
</dbReference>
<dbReference type="Gene3D" id="3.50.50.60">
    <property type="entry name" value="FAD/NAD(P)-binding domain"/>
    <property type="match status" value="2"/>
</dbReference>
<sequence length="472" mass="50775">MTRHAKIVILGAGTAGLTALKEAQRYTDDVLLINDGRYGTTCARVGCMPSKALLEVAHAFARRDWLAASGVRGSKPLQADLPAIMAHVRKLRDRFITGPIETAESLGERSLQGRARFLDAQTLEIEGERIHAEAVIIATGTRPVVPEAWRSLGGRIVTSDDVFELKSPGRRVGVVGLGPIGVELGQAFAQLGCEVQAFTRGTSVAGLSDPKVNASLLEVLESQMAVTTEAEVTLQPNHSGVMIRGGGKEVEVDWVLASLGRRPNIEGLGLENLGVELDGRGLPAFDPATLRLGDLPIYIAGDVSGQRPLMHEAADEGRIAAYHALHPDAECLARRVPQGIVFTEPGAGHAGLTHRELPDSGIVTGTADFTRQPRALMAGRNAGLMHLYVDEEDGRLRGAEIVTPDAEHLLHLLAWSIQQGMTVDQMLQMPFYHPTLEEGLRGALQSARRKLGKRRTQPDLPLCHEAADWALG</sequence>
<keyword evidence="5" id="KW-0520">NAD</keyword>
<feature type="binding site" evidence="5">
    <location>
        <begin position="176"/>
        <end position="183"/>
    </location>
    <ligand>
        <name>NAD(+)</name>
        <dbReference type="ChEBI" id="CHEBI:57540"/>
    </ligand>
</feature>
<dbReference type="SUPFAM" id="SSF51905">
    <property type="entry name" value="FAD/NAD(P)-binding domain"/>
    <property type="match status" value="1"/>
</dbReference>
<feature type="domain" description="FAD/NAD(P)-binding" evidence="8">
    <location>
        <begin position="6"/>
        <end position="317"/>
    </location>
</feature>
<dbReference type="STRING" id="1121942.SAMN02745148_00116"/>
<dbReference type="PANTHER" id="PTHR43014:SF4">
    <property type="entry name" value="PYRIDINE NUCLEOTIDE-DISULFIDE OXIDOREDUCTASE RCLA-RELATED"/>
    <property type="match status" value="1"/>
</dbReference>
<evidence type="ECO:0000259" key="8">
    <source>
        <dbReference type="Pfam" id="PF07992"/>
    </source>
</evidence>
<dbReference type="GO" id="GO:0050660">
    <property type="term" value="F:flavin adenine dinucleotide binding"/>
    <property type="evidence" value="ECO:0007669"/>
    <property type="project" value="TreeGrafter"/>
</dbReference>
<dbReference type="PANTHER" id="PTHR43014">
    <property type="entry name" value="MERCURIC REDUCTASE"/>
    <property type="match status" value="1"/>
</dbReference>
<name>A0A1M4SHM9_9GAMM</name>
<dbReference type="Pfam" id="PF07992">
    <property type="entry name" value="Pyr_redox_2"/>
    <property type="match status" value="1"/>
</dbReference>
<feature type="active site" description="Proton acceptor" evidence="4">
    <location>
        <position position="433"/>
    </location>
</feature>
<evidence type="ECO:0000256" key="1">
    <source>
        <dbReference type="ARBA" id="ARBA00007532"/>
    </source>
</evidence>
<evidence type="ECO:0000256" key="6">
    <source>
        <dbReference type="PIRSR" id="PIRSR000350-4"/>
    </source>
</evidence>
<feature type="domain" description="Pyridine nucleotide-disulphide oxidoreductase dimerisation" evidence="7">
    <location>
        <begin position="339"/>
        <end position="441"/>
    </location>
</feature>
<dbReference type="PRINTS" id="PR00411">
    <property type="entry name" value="PNDRDTASEI"/>
</dbReference>
<dbReference type="InterPro" id="IPR004099">
    <property type="entry name" value="Pyr_nucl-diS_OxRdtase_dimer"/>
</dbReference>
<dbReference type="GO" id="GO:0003955">
    <property type="term" value="F:NAD(P)H dehydrogenase (quinone) activity"/>
    <property type="evidence" value="ECO:0007669"/>
    <property type="project" value="TreeGrafter"/>
</dbReference>
<evidence type="ECO:0000256" key="2">
    <source>
        <dbReference type="ARBA" id="ARBA00022630"/>
    </source>
</evidence>
<dbReference type="InterPro" id="IPR036188">
    <property type="entry name" value="FAD/NAD-bd_sf"/>
</dbReference>
<feature type="binding site" evidence="5">
    <location>
        <position position="260"/>
    </location>
    <ligand>
        <name>NAD(+)</name>
        <dbReference type="ChEBI" id="CHEBI:57540"/>
    </ligand>
</feature>
<reference evidence="9 10" key="1">
    <citation type="submission" date="2016-11" db="EMBL/GenBank/DDBJ databases">
        <authorList>
            <person name="Jaros S."/>
            <person name="Januszkiewicz K."/>
            <person name="Wedrychowicz H."/>
        </authorList>
    </citation>
    <scope>NUCLEOTIDE SEQUENCE [LARGE SCALE GENOMIC DNA]</scope>
    <source>
        <strain evidence="9 10">DSM 19980</strain>
    </source>
</reference>
<dbReference type="Gene3D" id="3.30.390.30">
    <property type="match status" value="1"/>
</dbReference>
<feature type="binding site" evidence="5">
    <location>
        <position position="302"/>
    </location>
    <ligand>
        <name>FAD</name>
        <dbReference type="ChEBI" id="CHEBI:57692"/>
    </ligand>
</feature>
<dbReference type="InterPro" id="IPR016156">
    <property type="entry name" value="FAD/NAD-linked_Rdtase_dimer_sf"/>
</dbReference>
<keyword evidence="10" id="KW-1185">Reference proteome</keyword>
<evidence type="ECO:0000313" key="9">
    <source>
        <dbReference type="EMBL" id="SHE31658.1"/>
    </source>
</evidence>
<dbReference type="InterPro" id="IPR023753">
    <property type="entry name" value="FAD/NAD-binding_dom"/>
</dbReference>
<proteinExistence type="inferred from homology"/>
<dbReference type="OrthoDB" id="9800167at2"/>
<keyword evidence="2" id="KW-0285">Flavoprotein</keyword>
<evidence type="ECO:0000313" key="10">
    <source>
        <dbReference type="Proteomes" id="UP000184346"/>
    </source>
</evidence>
<dbReference type="NCBIfam" id="NF004939">
    <property type="entry name" value="PRK06292.1-1"/>
    <property type="match status" value="1"/>
</dbReference>
<evidence type="ECO:0000256" key="5">
    <source>
        <dbReference type="PIRSR" id="PIRSR000350-3"/>
    </source>
</evidence>
<dbReference type="EMBL" id="FQUJ01000002">
    <property type="protein sequence ID" value="SHE31658.1"/>
    <property type="molecule type" value="Genomic_DNA"/>
</dbReference>
<keyword evidence="5" id="KW-0547">Nucleotide-binding</keyword>
<dbReference type="SUPFAM" id="SSF55424">
    <property type="entry name" value="FAD/NAD-linked reductases, dimerisation (C-terminal) domain"/>
    <property type="match status" value="1"/>
</dbReference>
<gene>
    <name evidence="9" type="ORF">SAMN02745148_00116</name>
</gene>
<feature type="binding site" evidence="5">
    <location>
        <position position="51"/>
    </location>
    <ligand>
        <name>FAD</name>
        <dbReference type="ChEBI" id="CHEBI:57692"/>
    </ligand>
</feature>
<dbReference type="AlphaFoldDB" id="A0A1M4SHM9"/>
<feature type="disulfide bond" description="Redox-active" evidence="6">
    <location>
        <begin position="42"/>
        <end position="47"/>
    </location>
</feature>
<accession>A0A1M4SHM9</accession>
<evidence type="ECO:0000256" key="4">
    <source>
        <dbReference type="PIRSR" id="PIRSR000350-2"/>
    </source>
</evidence>
<comment type="cofactor">
    <cofactor evidence="5">
        <name>FAD</name>
        <dbReference type="ChEBI" id="CHEBI:57692"/>
    </cofactor>
    <text evidence="5">Binds 1 FAD per subunit.</text>
</comment>
<dbReference type="PRINTS" id="PR00368">
    <property type="entry name" value="FADPNR"/>
</dbReference>
<organism evidence="9 10">
    <name type="scientific">Modicisalibacter ilicicola DSM 19980</name>
    <dbReference type="NCBI Taxonomy" id="1121942"/>
    <lineage>
        <taxon>Bacteria</taxon>
        <taxon>Pseudomonadati</taxon>
        <taxon>Pseudomonadota</taxon>
        <taxon>Gammaproteobacteria</taxon>
        <taxon>Oceanospirillales</taxon>
        <taxon>Halomonadaceae</taxon>
        <taxon>Modicisalibacter</taxon>
    </lineage>
</organism>
<evidence type="ECO:0000259" key="7">
    <source>
        <dbReference type="Pfam" id="PF02852"/>
    </source>
</evidence>
<evidence type="ECO:0000256" key="3">
    <source>
        <dbReference type="ARBA" id="ARBA00022827"/>
    </source>
</evidence>